<evidence type="ECO:0000313" key="1">
    <source>
        <dbReference type="EMBL" id="KAA4089500.1"/>
    </source>
</evidence>
<name>A0A3A9H5T7_BACOV</name>
<reference evidence="1 2" key="1">
    <citation type="journal article" date="2019" name="Nat. Med.">
        <title>A library of human gut bacterial isolates paired with longitudinal multiomics data enables mechanistic microbiome research.</title>
        <authorList>
            <person name="Poyet M."/>
            <person name="Groussin M."/>
            <person name="Gibbons S.M."/>
            <person name="Avila-Pacheco J."/>
            <person name="Jiang X."/>
            <person name="Kearney S.M."/>
            <person name="Perrotta A.R."/>
            <person name="Berdy B."/>
            <person name="Zhao S."/>
            <person name="Lieberman T.D."/>
            <person name="Swanson P.K."/>
            <person name="Smith M."/>
            <person name="Roesemann S."/>
            <person name="Alexander J.E."/>
            <person name="Rich S.A."/>
            <person name="Livny J."/>
            <person name="Vlamakis H."/>
            <person name="Clish C."/>
            <person name="Bullock K."/>
            <person name="Deik A."/>
            <person name="Scott J."/>
            <person name="Pierce K.A."/>
            <person name="Xavier R.J."/>
            <person name="Alm E.J."/>
        </authorList>
    </citation>
    <scope>NUCLEOTIDE SEQUENCE [LARGE SCALE GENOMIC DNA]</scope>
    <source>
        <strain evidence="1 2">BIOML-A134</strain>
    </source>
</reference>
<comment type="caution">
    <text evidence="1">The sequence shown here is derived from an EMBL/GenBank/DDBJ whole genome shotgun (WGS) entry which is preliminary data.</text>
</comment>
<protein>
    <submittedName>
        <fullName evidence="1">Uncharacterized protein</fullName>
    </submittedName>
</protein>
<dbReference type="PROSITE" id="PS51257">
    <property type="entry name" value="PROKAR_LIPOPROTEIN"/>
    <property type="match status" value="1"/>
</dbReference>
<dbReference type="RefSeq" id="WP_004325581.1">
    <property type="nucleotide sequence ID" value="NZ_BAABYV010000001.1"/>
</dbReference>
<keyword evidence="2" id="KW-1185">Reference proteome</keyword>
<dbReference type="AlphaFoldDB" id="A0A3A9H5T7"/>
<organism evidence="1 2">
    <name type="scientific">Bacteroides ovatus</name>
    <dbReference type="NCBI Taxonomy" id="28116"/>
    <lineage>
        <taxon>Bacteria</taxon>
        <taxon>Pseudomonadati</taxon>
        <taxon>Bacteroidota</taxon>
        <taxon>Bacteroidia</taxon>
        <taxon>Bacteroidales</taxon>
        <taxon>Bacteroidaceae</taxon>
        <taxon>Bacteroides</taxon>
    </lineage>
</organism>
<dbReference type="Proteomes" id="UP000473905">
    <property type="component" value="Unassembled WGS sequence"/>
</dbReference>
<sequence length="251" mass="29380">MKSIYLLFFSFAQLVFFSCSEQGIYINNVSNQVIQKDIAITRAISNLTPNCSLLIEIDENAQDTVLERLKLNIAREWYSHRKGLSLPLIDSTIKFVPVIDTPSLPSITDSDKILMPQKDFASFYGQNEKGETLYFYALYTDRSNFTKETNPRMYRDQVELFGQEYADRVIEKLRNAKGPERWEIIVVSPQDPGHKEFEYAREHSDDGSFFILTRGRTYPRVCFFVNNKPYYCCETPQHELGMRLLEDYLRR</sequence>
<dbReference type="EMBL" id="VWKB01000055">
    <property type="protein sequence ID" value="KAA4089500.1"/>
    <property type="molecule type" value="Genomic_DNA"/>
</dbReference>
<proteinExistence type="predicted"/>
<accession>A0A3A9H5T7</accession>
<evidence type="ECO:0000313" key="2">
    <source>
        <dbReference type="Proteomes" id="UP000473905"/>
    </source>
</evidence>
<gene>
    <name evidence="1" type="ORF">F3D66_27255</name>
</gene>